<comment type="caution">
    <text evidence="4">The sequence shown here is derived from an EMBL/GenBank/DDBJ whole genome shotgun (WGS) entry which is preliminary data.</text>
</comment>
<feature type="region of interest" description="Disordered" evidence="1">
    <location>
        <begin position="302"/>
        <end position="525"/>
    </location>
</feature>
<evidence type="ECO:0000259" key="3">
    <source>
        <dbReference type="Pfam" id="PF13559"/>
    </source>
</evidence>
<dbReference type="PANTHER" id="PTHR46589">
    <property type="entry name" value="APOPTOTIC CHROMATIN CONDENSATION INDUCER IN THE NUCLEUS"/>
    <property type="match status" value="1"/>
</dbReference>
<feature type="compositionally biased region" description="Low complexity" evidence="1">
    <location>
        <begin position="496"/>
        <end position="517"/>
    </location>
</feature>
<keyword evidence="2" id="KW-1133">Transmembrane helix</keyword>
<feature type="compositionally biased region" description="Low complexity" evidence="1">
    <location>
        <begin position="425"/>
        <end position="484"/>
    </location>
</feature>
<name>A0ABS8NQR6_9BACT</name>
<feature type="transmembrane region" description="Helical" evidence="2">
    <location>
        <begin position="44"/>
        <end position="64"/>
    </location>
</feature>
<feature type="region of interest" description="Disordered" evidence="1">
    <location>
        <begin position="574"/>
        <end position="594"/>
    </location>
</feature>
<feature type="region of interest" description="Disordered" evidence="1">
    <location>
        <begin position="144"/>
        <end position="184"/>
    </location>
</feature>
<gene>
    <name evidence="4" type="ORF">LOC71_23760</name>
</gene>
<feature type="compositionally biased region" description="Low complexity" evidence="1">
    <location>
        <begin position="363"/>
        <end position="418"/>
    </location>
</feature>
<dbReference type="EMBL" id="JAJKFW010000064">
    <property type="protein sequence ID" value="MCC9645307.1"/>
    <property type="molecule type" value="Genomic_DNA"/>
</dbReference>
<feature type="transmembrane region" description="Helical" evidence="2">
    <location>
        <begin position="189"/>
        <end position="208"/>
    </location>
</feature>
<dbReference type="Proteomes" id="UP001430306">
    <property type="component" value="Unassembled WGS sequence"/>
</dbReference>
<evidence type="ECO:0000313" key="5">
    <source>
        <dbReference type="Proteomes" id="UP001430306"/>
    </source>
</evidence>
<keyword evidence="2" id="KW-0812">Transmembrane</keyword>
<feature type="transmembrane region" description="Helical" evidence="2">
    <location>
        <begin position="93"/>
        <end position="111"/>
    </location>
</feature>
<sequence>MSRPHHTAADYAAIGIAPLLIFVMLFSLASFLCLVLYSGHYSGALLWTMLMYTMGATAVARITIEHNRQYANAYALALGVATVYVLITYVGNPIFAVAITVLISYLADRIVHDCTIIDDSVDSSGQGLVDSGLSFLRLHRKKRSSDSSLQGTSPKTPNVATSDGEPDVASSNDKHTKRKRKEGHQPGRTVLWLAFGALPLFGIGQFFLGGPSSSWNLARILLTLYLFSALSLLVVTSFLNLRRYLRQRKTEMPLDATVAWLAGGICIIGLILLIAYIAPLPGKAVASIRVPEFLTNREPLSASEYGWGNEGAELSDENDAQSSDVRREGSPGNQTEPGGQPGGQQGNREDGPAGSDPGGKQQGKGQEPGSEQSAAGQKNESSSNPSNSKSPEGKQSSSQSKQSPSNQNQSQNQASGKNESQNNPSGKQDSSSKQNSSSDPSQSQPQESSNSSTDDSSDSDSSASENESAPDSDPQSQPPSQANQETDNREREDANQPDQSSSQSSQPPKDQPLSARTRPPPSRSPSLGGVLGLIGNFLKWIILLGLFLFIAYFVYNNLDAIMHWWDSLFGEEETPKEETSPTKTKLQPTTPPRPFASFRNPIGEADSKRVVVVTFQALEAWCREQGVERAPDETPSEFVRRVAKQFPTLSQSAVRVVDAYNRIVYGRASAGRDDVQAASSVWQVLAGGNRTS</sequence>
<protein>
    <submittedName>
        <fullName evidence="4">DUF4129 domain-containing protein</fullName>
    </submittedName>
</protein>
<dbReference type="InterPro" id="IPR052793">
    <property type="entry name" value="EJC-associated_protein"/>
</dbReference>
<accession>A0ABS8NQR6</accession>
<keyword evidence="2" id="KW-0472">Membrane</keyword>
<reference evidence="4" key="1">
    <citation type="submission" date="2021-11" db="EMBL/GenBank/DDBJ databases">
        <title>Genome sequence.</title>
        <authorList>
            <person name="Sun Q."/>
        </authorList>
    </citation>
    <scope>NUCLEOTIDE SEQUENCE</scope>
    <source>
        <strain evidence="4">JC740</strain>
    </source>
</reference>
<dbReference type="InterPro" id="IPR025403">
    <property type="entry name" value="TgpA-like_C"/>
</dbReference>
<organism evidence="4 5">
    <name type="scientific">Rhodopirellula halodulae</name>
    <dbReference type="NCBI Taxonomy" id="2894198"/>
    <lineage>
        <taxon>Bacteria</taxon>
        <taxon>Pseudomonadati</taxon>
        <taxon>Planctomycetota</taxon>
        <taxon>Planctomycetia</taxon>
        <taxon>Pirellulales</taxon>
        <taxon>Pirellulaceae</taxon>
        <taxon>Rhodopirellula</taxon>
    </lineage>
</organism>
<feature type="transmembrane region" description="Helical" evidence="2">
    <location>
        <begin position="12"/>
        <end position="38"/>
    </location>
</feature>
<feature type="transmembrane region" description="Helical" evidence="2">
    <location>
        <begin position="220"/>
        <end position="241"/>
    </location>
</feature>
<feature type="domain" description="Protein-glutamine gamma-glutamyltransferase-like C-terminal" evidence="3">
    <location>
        <begin position="615"/>
        <end position="682"/>
    </location>
</feature>
<feature type="transmembrane region" description="Helical" evidence="2">
    <location>
        <begin position="527"/>
        <end position="555"/>
    </location>
</feature>
<proteinExistence type="predicted"/>
<dbReference type="Pfam" id="PF13559">
    <property type="entry name" value="DUF4129"/>
    <property type="match status" value="1"/>
</dbReference>
<evidence type="ECO:0000256" key="2">
    <source>
        <dbReference type="SAM" id="Phobius"/>
    </source>
</evidence>
<feature type="transmembrane region" description="Helical" evidence="2">
    <location>
        <begin position="253"/>
        <end position="278"/>
    </location>
</feature>
<dbReference type="PANTHER" id="PTHR46589:SF1">
    <property type="entry name" value="APOPTOTIC CHROMATIN CONDENSATION INDUCER IN THE NUCLEUS"/>
    <property type="match status" value="1"/>
</dbReference>
<dbReference type="RefSeq" id="WP_230276932.1">
    <property type="nucleotide sequence ID" value="NZ_JAJKFW010000064.1"/>
</dbReference>
<evidence type="ECO:0000313" key="4">
    <source>
        <dbReference type="EMBL" id="MCC9645307.1"/>
    </source>
</evidence>
<feature type="compositionally biased region" description="Polar residues" evidence="1">
    <location>
        <begin position="146"/>
        <end position="161"/>
    </location>
</feature>
<evidence type="ECO:0000256" key="1">
    <source>
        <dbReference type="SAM" id="MobiDB-lite"/>
    </source>
</evidence>
<keyword evidence="5" id="KW-1185">Reference proteome</keyword>